<dbReference type="CAZy" id="GT4">
    <property type="family name" value="Glycosyltransferase Family 4"/>
</dbReference>
<dbReference type="SUPFAM" id="SSF53756">
    <property type="entry name" value="UDP-Glycosyltransferase/glycogen phosphorylase"/>
    <property type="match status" value="1"/>
</dbReference>
<dbReference type="Pfam" id="PF00534">
    <property type="entry name" value="Glycos_transf_1"/>
    <property type="match status" value="1"/>
</dbReference>
<dbReference type="GO" id="GO:0016757">
    <property type="term" value="F:glycosyltransferase activity"/>
    <property type="evidence" value="ECO:0007669"/>
    <property type="project" value="InterPro"/>
</dbReference>
<dbReference type="EMBL" id="CP001731">
    <property type="protein sequence ID" value="ADB86772.1"/>
    <property type="molecule type" value="Genomic_DNA"/>
</dbReference>
<name>D2PJ19_SACI9</name>
<dbReference type="KEGG" id="sii:LD85_1090"/>
<dbReference type="InterPro" id="IPR028098">
    <property type="entry name" value="Glyco_trans_4-like_N"/>
</dbReference>
<accession>D2PJ19</accession>
<dbReference type="Pfam" id="PF13439">
    <property type="entry name" value="Glyco_transf_4"/>
    <property type="match status" value="1"/>
</dbReference>
<sequence>MSKLKVRILLETRQRGVYATTLLMYEFLKEKGIDVEMYTSFPSNFNVLPPPPKSKIFGEETMLNSTSYSKRVLNEINPEKSSILHIANAWHGIIPLAEKRGVKTVITIQYWWPTCYFNSMTCNDCDCETVSKVSKAIRSRKSKSLLTSTLEAFYAIRKMERIKKNVSSASAILAISKVVKDVLISRGFPEEKLKVINISALTKNTDYVPYTPNDKFFTFAYFGYPDREKGIFNLLEAFAIALRKNSYLRLKVIGGLESKQVVEIVKNLKLTERVILTEWVPYEEFVKKMREILSDVDVVIVPSLIIEAWGRVVTESMLSGRPVLVTKGNGGLVEQVTDGVDGFHVNTYDVKEFAEALYKISLIPREEIKKMGERARANALVKFNPDKIISNLITLYKELSED</sequence>
<evidence type="ECO:0000259" key="2">
    <source>
        <dbReference type="Pfam" id="PF13439"/>
    </source>
</evidence>
<dbReference type="Proteomes" id="UP000001404">
    <property type="component" value="Chromosome"/>
</dbReference>
<dbReference type="CDD" id="cd03801">
    <property type="entry name" value="GT4_PimA-like"/>
    <property type="match status" value="1"/>
</dbReference>
<dbReference type="PANTHER" id="PTHR12526">
    <property type="entry name" value="GLYCOSYLTRANSFERASE"/>
    <property type="match status" value="1"/>
</dbReference>
<dbReference type="HOGENOM" id="CLU_061950_0_0_2"/>
<keyword evidence="3" id="KW-0808">Transferase</keyword>
<feature type="domain" description="Glycosyl transferase family 1" evidence="1">
    <location>
        <begin position="212"/>
        <end position="376"/>
    </location>
</feature>
<dbReference type="Gene3D" id="3.40.50.2000">
    <property type="entry name" value="Glycogen Phosphorylase B"/>
    <property type="match status" value="2"/>
</dbReference>
<dbReference type="RefSeq" id="WP_012952691.1">
    <property type="nucleotide sequence ID" value="NC_013769.1"/>
</dbReference>
<protein>
    <submittedName>
        <fullName evidence="3">Glycosyl transferase, group 1</fullName>
    </submittedName>
</protein>
<evidence type="ECO:0000313" key="4">
    <source>
        <dbReference type="Proteomes" id="UP000001404"/>
    </source>
</evidence>
<organism evidence="3 4">
    <name type="scientific">Saccharolobus islandicus (strain L.D.8.5 / Lassen #2)</name>
    <name type="common">Sulfolobus islandicus</name>
    <dbReference type="NCBI Taxonomy" id="425944"/>
    <lineage>
        <taxon>Archaea</taxon>
        <taxon>Thermoproteota</taxon>
        <taxon>Thermoprotei</taxon>
        <taxon>Sulfolobales</taxon>
        <taxon>Sulfolobaceae</taxon>
        <taxon>Saccharolobus</taxon>
    </lineage>
</organism>
<dbReference type="AlphaFoldDB" id="D2PJ19"/>
<dbReference type="InterPro" id="IPR001296">
    <property type="entry name" value="Glyco_trans_1"/>
</dbReference>
<evidence type="ECO:0000313" key="3">
    <source>
        <dbReference type="EMBL" id="ADB86772.1"/>
    </source>
</evidence>
<reference evidence="4" key="1">
    <citation type="journal article" date="2009" name="Proc. Natl. Acad. Sci. U.S.A.">
        <title>Biogeography of the Sulfolobus islandicus pan-genome.</title>
        <authorList>
            <person name="Reno M.L."/>
            <person name="Held N.L."/>
            <person name="Fields C.J."/>
            <person name="Burke P.V."/>
            <person name="Whitaker R.J."/>
        </authorList>
    </citation>
    <scope>NUCLEOTIDE SEQUENCE [LARGE SCALE GENOMIC DNA]</scope>
    <source>
        <strain evidence="4">L.D.8.5 / Lassen #2</strain>
    </source>
</reference>
<proteinExistence type="predicted"/>
<gene>
    <name evidence="3" type="ordered locus">LD85_1090</name>
</gene>
<feature type="domain" description="Glycosyltransferase subfamily 4-like N-terminal" evidence="2">
    <location>
        <begin position="20"/>
        <end position="196"/>
    </location>
</feature>
<evidence type="ECO:0000259" key="1">
    <source>
        <dbReference type="Pfam" id="PF00534"/>
    </source>
</evidence>